<proteinExistence type="predicted"/>
<dbReference type="EMBL" id="JNVN01001665">
    <property type="protein sequence ID" value="KHJ33027.1"/>
    <property type="molecule type" value="Genomic_DNA"/>
</dbReference>
<name>A0A0B1P2V9_UNCNE</name>
<dbReference type="Proteomes" id="UP000030854">
    <property type="component" value="Unassembled WGS sequence"/>
</dbReference>
<dbReference type="HOGENOM" id="CLU_1504543_0_0_1"/>
<dbReference type="STRING" id="52586.A0A0B1P2V9"/>
<evidence type="ECO:0000313" key="1">
    <source>
        <dbReference type="EMBL" id="KHJ33027.1"/>
    </source>
</evidence>
<gene>
    <name evidence="1" type="ORF">EV44_g3295</name>
</gene>
<organism evidence="1 2">
    <name type="scientific">Uncinula necator</name>
    <name type="common">Grape powdery mildew</name>
    <dbReference type="NCBI Taxonomy" id="52586"/>
    <lineage>
        <taxon>Eukaryota</taxon>
        <taxon>Fungi</taxon>
        <taxon>Dikarya</taxon>
        <taxon>Ascomycota</taxon>
        <taxon>Pezizomycotina</taxon>
        <taxon>Leotiomycetes</taxon>
        <taxon>Erysiphales</taxon>
        <taxon>Erysiphaceae</taxon>
        <taxon>Erysiphe</taxon>
    </lineage>
</organism>
<protein>
    <submittedName>
        <fullName evidence="1">Uncharacterized protein</fullName>
    </submittedName>
</protein>
<keyword evidence="2" id="KW-1185">Reference proteome</keyword>
<evidence type="ECO:0000313" key="2">
    <source>
        <dbReference type="Proteomes" id="UP000030854"/>
    </source>
</evidence>
<accession>A0A0B1P2V9</accession>
<reference evidence="1 2" key="1">
    <citation type="journal article" date="2014" name="BMC Genomics">
        <title>Adaptive genomic structural variation in the grape powdery mildew pathogen, Erysiphe necator.</title>
        <authorList>
            <person name="Jones L."/>
            <person name="Riaz S."/>
            <person name="Morales-Cruz A."/>
            <person name="Amrine K.C."/>
            <person name="McGuire B."/>
            <person name="Gubler W.D."/>
            <person name="Walker M.A."/>
            <person name="Cantu D."/>
        </authorList>
    </citation>
    <scope>NUCLEOTIDE SEQUENCE [LARGE SCALE GENOMIC DNA]</scope>
    <source>
        <strain evidence="2">c</strain>
    </source>
</reference>
<comment type="caution">
    <text evidence="1">The sequence shown here is derived from an EMBL/GenBank/DDBJ whole genome shotgun (WGS) entry which is preliminary data.</text>
</comment>
<sequence>MGCQCTTYEVTEYLASFDLIKLKLEWVKSVPMKKRSQDAVNRFGIGVAGYCYLDEAVEIAKSLKAGGYCWDFHPATRSPEIISKYGNTNKNATNLMLECYTTEKLNYLKKIKRLAVYPVFDPAQTVYRTLTISMKYVATHKSLYMRKTSSTLFKFDNQFKFTVETIKPNLLRLKIYLTT</sequence>
<dbReference type="AlphaFoldDB" id="A0A0B1P2V9"/>